<feature type="region of interest" description="Disordered" evidence="1">
    <location>
        <begin position="147"/>
        <end position="178"/>
    </location>
</feature>
<evidence type="ECO:0000256" key="1">
    <source>
        <dbReference type="SAM" id="MobiDB-lite"/>
    </source>
</evidence>
<organism evidence="2 3">
    <name type="scientific">Symbiodinium necroappetens</name>
    <dbReference type="NCBI Taxonomy" id="1628268"/>
    <lineage>
        <taxon>Eukaryota</taxon>
        <taxon>Sar</taxon>
        <taxon>Alveolata</taxon>
        <taxon>Dinophyceae</taxon>
        <taxon>Suessiales</taxon>
        <taxon>Symbiodiniaceae</taxon>
        <taxon>Symbiodinium</taxon>
    </lineage>
</organism>
<feature type="compositionally biased region" description="Basic and acidic residues" evidence="1">
    <location>
        <begin position="167"/>
        <end position="178"/>
    </location>
</feature>
<proteinExistence type="predicted"/>
<accession>A0A813C788</accession>
<protein>
    <submittedName>
        <fullName evidence="2">Uncharacterized protein</fullName>
    </submittedName>
</protein>
<evidence type="ECO:0000313" key="2">
    <source>
        <dbReference type="EMBL" id="CAE7940815.1"/>
    </source>
</evidence>
<feature type="region of interest" description="Disordered" evidence="1">
    <location>
        <begin position="197"/>
        <end position="236"/>
    </location>
</feature>
<comment type="caution">
    <text evidence="2">The sequence shown here is derived from an EMBL/GenBank/DDBJ whole genome shotgun (WGS) entry which is preliminary data.</text>
</comment>
<dbReference type="Proteomes" id="UP000601435">
    <property type="component" value="Unassembled WGS sequence"/>
</dbReference>
<name>A0A813C788_9DINO</name>
<evidence type="ECO:0000313" key="3">
    <source>
        <dbReference type="Proteomes" id="UP000601435"/>
    </source>
</evidence>
<keyword evidence="3" id="KW-1185">Reference proteome</keyword>
<feature type="compositionally biased region" description="Basic and acidic residues" evidence="1">
    <location>
        <begin position="197"/>
        <end position="213"/>
    </location>
</feature>
<sequence length="236" mass="26219">MPRGTNKESLKAELLLAGEEVPTRWTKMDMEQRLRELREQGLADSEEVATMTTMESWNKDLRKAARKKATLVEFCQNKLMLDITGNEVMSVLESRALRAIMAQTPAEAGDYVGFGKHAKAQKMDNLEMSKEPIPFPSKGYMMYRKGLEKGAGSGGKSGSSARGSQDVADHVDKSAKEKDRQMAMMAETLEMLRAEMSELKAERPRKTVVRTEDEGMTDGSFNVVSDGEPTKRGSKS</sequence>
<dbReference type="AlphaFoldDB" id="A0A813C788"/>
<gene>
    <name evidence="2" type="ORF">SNEC2469_LOCUS34042</name>
</gene>
<reference evidence="2" key="1">
    <citation type="submission" date="2021-02" db="EMBL/GenBank/DDBJ databases">
        <authorList>
            <person name="Dougan E. K."/>
            <person name="Rhodes N."/>
            <person name="Thang M."/>
            <person name="Chan C."/>
        </authorList>
    </citation>
    <scope>NUCLEOTIDE SEQUENCE</scope>
</reference>
<dbReference type="EMBL" id="CAJNJA010092391">
    <property type="protein sequence ID" value="CAE7940815.1"/>
    <property type="molecule type" value="Genomic_DNA"/>
</dbReference>